<keyword evidence="2 6" id="KW-0812">Transmembrane</keyword>
<keyword evidence="3 6" id="KW-1133">Transmembrane helix</keyword>
<evidence type="ECO:0000256" key="2">
    <source>
        <dbReference type="ARBA" id="ARBA00022692"/>
    </source>
</evidence>
<evidence type="ECO:0000259" key="7">
    <source>
        <dbReference type="Pfam" id="PF00324"/>
    </source>
</evidence>
<feature type="transmembrane region" description="Helical" evidence="6">
    <location>
        <begin position="501"/>
        <end position="520"/>
    </location>
</feature>
<evidence type="ECO:0000313" key="9">
    <source>
        <dbReference type="Proteomes" id="UP001056384"/>
    </source>
</evidence>
<accession>A0A9Q9EPR5</accession>
<evidence type="ECO:0000256" key="1">
    <source>
        <dbReference type="ARBA" id="ARBA00004141"/>
    </source>
</evidence>
<protein>
    <submittedName>
        <fullName evidence="8">Amino acid permease/ SLC12A domain-containing protein</fullName>
    </submittedName>
</protein>
<evidence type="ECO:0000256" key="5">
    <source>
        <dbReference type="SAM" id="MobiDB-lite"/>
    </source>
</evidence>
<feature type="transmembrane region" description="Helical" evidence="6">
    <location>
        <begin position="470"/>
        <end position="489"/>
    </location>
</feature>
<evidence type="ECO:0000256" key="3">
    <source>
        <dbReference type="ARBA" id="ARBA00022989"/>
    </source>
</evidence>
<keyword evidence="9" id="KW-1185">Reference proteome</keyword>
<feature type="compositionally biased region" description="Basic and acidic residues" evidence="5">
    <location>
        <begin position="14"/>
        <end position="24"/>
    </location>
</feature>
<dbReference type="PANTHER" id="PTHR43341">
    <property type="entry name" value="AMINO ACID PERMEASE"/>
    <property type="match status" value="1"/>
</dbReference>
<feature type="region of interest" description="Disordered" evidence="5">
    <location>
        <begin position="1"/>
        <end position="49"/>
    </location>
</feature>
<feature type="transmembrane region" description="Helical" evidence="6">
    <location>
        <begin position="204"/>
        <end position="221"/>
    </location>
</feature>
<evidence type="ECO:0000256" key="4">
    <source>
        <dbReference type="ARBA" id="ARBA00023136"/>
    </source>
</evidence>
<dbReference type="Proteomes" id="UP001056384">
    <property type="component" value="Chromosome 10"/>
</dbReference>
<dbReference type="Gene3D" id="1.20.1740.10">
    <property type="entry name" value="Amino acid/polyamine transporter I"/>
    <property type="match status" value="1"/>
</dbReference>
<evidence type="ECO:0000256" key="6">
    <source>
        <dbReference type="SAM" id="Phobius"/>
    </source>
</evidence>
<dbReference type="EMBL" id="CP099427">
    <property type="protein sequence ID" value="USW58007.1"/>
    <property type="molecule type" value="Genomic_DNA"/>
</dbReference>
<feature type="transmembrane region" description="Helical" evidence="6">
    <location>
        <begin position="292"/>
        <end position="313"/>
    </location>
</feature>
<feature type="transmembrane region" description="Helical" evidence="6">
    <location>
        <begin position="425"/>
        <end position="449"/>
    </location>
</feature>
<dbReference type="Pfam" id="PF00324">
    <property type="entry name" value="AA_permease"/>
    <property type="match status" value="1"/>
</dbReference>
<dbReference type="PANTHER" id="PTHR43341:SF6">
    <property type="entry name" value="AMINO ACID TRANSPORTER (EUROFUNG)"/>
    <property type="match status" value="1"/>
</dbReference>
<dbReference type="GO" id="GO:0015171">
    <property type="term" value="F:amino acid transmembrane transporter activity"/>
    <property type="evidence" value="ECO:0007669"/>
    <property type="project" value="TreeGrafter"/>
</dbReference>
<feature type="transmembrane region" description="Helical" evidence="6">
    <location>
        <begin position="392"/>
        <end position="413"/>
    </location>
</feature>
<sequence length="594" mass="66015">MPASMVSSGRGTRNRSDKKNERVLVCETSSEDGPERYASGSGSSTGSIRNGLKRDLGNRQLQLITMGGAIGTALFLSIGIGLAKGGPLSLLISWSLYALNMSFVNSALAEMTVLYPVEGGFVRLAEHFVGPDFAFGVGYNYFLYELVLIPFEITALNTVLGYWFTDYRYPWIVVSLVIFSYVLFNIISVKWYGEFEFWLSSGKVFLLLLLISFTVFTMLGANPERDIYGFRYWKDPGPLATYRTSGDLGRFEGFLGSLWSAAFAIVGPEYVSSVAGEAARPRVNIKAAFKTVFWRFLCFFVMSAMCVGIVIPYNDKALVEFVFGKSAGGGTAAASPYVIAMDNLRINGLPNLVNALMLTSVYSAGNTYFYVASRNLYGLALEGKAPKLCKKIWNGVPIICYVIVTVFSCLALLGCSKGSAKVLGYFTSVITGGGILNYANMCVTYLFFYRAVKVQGLDREQFPYRGWFQPYATWVALVVEVLIILFVGYTTVVPFDATGFFTHYGMLIVESVLIVGWKVCRRTTLVRAEDVDLEWVRPEIDEYEANLTGHDKGFWREVLEYFRLRRKEDSPTEAVALGTIRRGSDSRGEGEEMR</sequence>
<dbReference type="PIRSF" id="PIRSF006060">
    <property type="entry name" value="AA_transporter"/>
    <property type="match status" value="1"/>
</dbReference>
<feature type="transmembrane region" description="Helical" evidence="6">
    <location>
        <begin position="171"/>
        <end position="192"/>
    </location>
</feature>
<feature type="domain" description="Amino acid permease/ SLC12A" evidence="7">
    <location>
        <begin position="61"/>
        <end position="524"/>
    </location>
</feature>
<organism evidence="8 9">
    <name type="scientific">Septoria linicola</name>
    <dbReference type="NCBI Taxonomy" id="215465"/>
    <lineage>
        <taxon>Eukaryota</taxon>
        <taxon>Fungi</taxon>
        <taxon>Dikarya</taxon>
        <taxon>Ascomycota</taxon>
        <taxon>Pezizomycotina</taxon>
        <taxon>Dothideomycetes</taxon>
        <taxon>Dothideomycetidae</taxon>
        <taxon>Mycosphaerellales</taxon>
        <taxon>Mycosphaerellaceae</taxon>
        <taxon>Septoria</taxon>
    </lineage>
</organism>
<feature type="transmembrane region" description="Helical" evidence="6">
    <location>
        <begin position="141"/>
        <end position="164"/>
    </location>
</feature>
<keyword evidence="4 6" id="KW-0472">Membrane</keyword>
<dbReference type="AlphaFoldDB" id="A0A9Q9EPR5"/>
<dbReference type="InterPro" id="IPR050524">
    <property type="entry name" value="APC_YAT"/>
</dbReference>
<comment type="subcellular location">
    <subcellularLocation>
        <location evidence="1">Membrane</location>
        <topology evidence="1">Multi-pass membrane protein</topology>
    </subcellularLocation>
</comment>
<feature type="transmembrane region" description="Helical" evidence="6">
    <location>
        <begin position="352"/>
        <end position="371"/>
    </location>
</feature>
<proteinExistence type="predicted"/>
<gene>
    <name evidence="8" type="ORF">Slin15195_G113260</name>
</gene>
<name>A0A9Q9EPR5_9PEZI</name>
<dbReference type="GO" id="GO:0016020">
    <property type="term" value="C:membrane"/>
    <property type="evidence" value="ECO:0007669"/>
    <property type="project" value="UniProtKB-SubCell"/>
</dbReference>
<dbReference type="InterPro" id="IPR004841">
    <property type="entry name" value="AA-permease/SLC12A_dom"/>
</dbReference>
<evidence type="ECO:0000313" key="8">
    <source>
        <dbReference type="EMBL" id="USW58007.1"/>
    </source>
</evidence>
<feature type="transmembrane region" description="Helical" evidence="6">
    <location>
        <begin position="63"/>
        <end position="83"/>
    </location>
</feature>
<feature type="compositionally biased region" description="Polar residues" evidence="5">
    <location>
        <begin position="1"/>
        <end position="11"/>
    </location>
</feature>
<reference evidence="8" key="1">
    <citation type="submission" date="2022-06" db="EMBL/GenBank/DDBJ databases">
        <title>Complete genome sequences of two strains of the flax pathogen Septoria linicola.</title>
        <authorList>
            <person name="Lapalu N."/>
            <person name="Simon A."/>
            <person name="Demenou B."/>
            <person name="Paumier D."/>
            <person name="Guillot M.-P."/>
            <person name="Gout L."/>
            <person name="Valade R."/>
        </authorList>
    </citation>
    <scope>NUCLEOTIDE SEQUENCE</scope>
    <source>
        <strain evidence="8">SE15195</strain>
    </source>
</reference>